<evidence type="ECO:0000313" key="2">
    <source>
        <dbReference type="Proteomes" id="UP000688137"/>
    </source>
</evidence>
<dbReference type="AlphaFoldDB" id="A0A8S1L5K6"/>
<keyword evidence="2" id="KW-1185">Reference proteome</keyword>
<evidence type="ECO:0000313" key="1">
    <source>
        <dbReference type="EMBL" id="CAD8060036.1"/>
    </source>
</evidence>
<gene>
    <name evidence="1" type="ORF">PPRIM_AZ9-3.1.T0290323</name>
</gene>
<organism evidence="1 2">
    <name type="scientific">Paramecium primaurelia</name>
    <dbReference type="NCBI Taxonomy" id="5886"/>
    <lineage>
        <taxon>Eukaryota</taxon>
        <taxon>Sar</taxon>
        <taxon>Alveolata</taxon>
        <taxon>Ciliophora</taxon>
        <taxon>Intramacronucleata</taxon>
        <taxon>Oligohymenophorea</taxon>
        <taxon>Peniculida</taxon>
        <taxon>Parameciidae</taxon>
        <taxon>Paramecium</taxon>
    </lineage>
</organism>
<name>A0A8S1L5K6_PARPR</name>
<dbReference type="Proteomes" id="UP000688137">
    <property type="component" value="Unassembled WGS sequence"/>
</dbReference>
<sequence length="289" mass="34509">MRILINNDQDKNCKQYPRLIAKDSSENQQVKFQKIEFYNKLHKQVKPSVVLKSLHKTNNEIHSYQLIKISHDLQRQRRKSYNEGSISQKILNIDIKYPRTIIQQHQFLDRVKDLRRRAIQGRMKTKFQKSFKKIDTPNTSQFHPLNHSSSNKDSHYDSMQDIKVLRTFTKDRTYYQRPLEKKCSDLISDSPSEPSIQLQQTRKHIVFAPKQKQYVLLQLNKYKHKPYEQIKRDSIIKFLSETKETRIYTAPQTAPLFQHRLQPYFAIQKKVNLKKSSFTSSSQRVKTIM</sequence>
<dbReference type="OMA" id="KETRIHT"/>
<reference evidence="1" key="1">
    <citation type="submission" date="2021-01" db="EMBL/GenBank/DDBJ databases">
        <authorList>
            <consortium name="Genoscope - CEA"/>
            <person name="William W."/>
        </authorList>
    </citation>
    <scope>NUCLEOTIDE SEQUENCE</scope>
</reference>
<proteinExistence type="predicted"/>
<dbReference type="EMBL" id="CAJJDM010000028">
    <property type="protein sequence ID" value="CAD8060036.1"/>
    <property type="molecule type" value="Genomic_DNA"/>
</dbReference>
<protein>
    <submittedName>
        <fullName evidence="1">Uncharacterized protein</fullName>
    </submittedName>
</protein>
<accession>A0A8S1L5K6</accession>
<comment type="caution">
    <text evidence="1">The sequence shown here is derived from an EMBL/GenBank/DDBJ whole genome shotgun (WGS) entry which is preliminary data.</text>
</comment>